<dbReference type="GO" id="GO:0016491">
    <property type="term" value="F:oxidoreductase activity"/>
    <property type="evidence" value="ECO:0007669"/>
    <property type="project" value="UniProtKB-KW"/>
</dbReference>
<dbReference type="AlphaFoldDB" id="A0A9P9JJR2"/>
<keyword evidence="5" id="KW-1185">Reference proteome</keyword>
<keyword evidence="2" id="KW-0560">Oxidoreductase</keyword>
<reference evidence="4" key="1">
    <citation type="journal article" date="2021" name="Nat. Commun.">
        <title>Genetic determinants of endophytism in the Arabidopsis root mycobiome.</title>
        <authorList>
            <person name="Mesny F."/>
            <person name="Miyauchi S."/>
            <person name="Thiergart T."/>
            <person name="Pickel B."/>
            <person name="Atanasova L."/>
            <person name="Karlsson M."/>
            <person name="Huettel B."/>
            <person name="Barry K.W."/>
            <person name="Haridas S."/>
            <person name="Chen C."/>
            <person name="Bauer D."/>
            <person name="Andreopoulos W."/>
            <person name="Pangilinan J."/>
            <person name="LaButti K."/>
            <person name="Riley R."/>
            <person name="Lipzen A."/>
            <person name="Clum A."/>
            <person name="Drula E."/>
            <person name="Henrissat B."/>
            <person name="Kohler A."/>
            <person name="Grigoriev I.V."/>
            <person name="Martin F.M."/>
            <person name="Hacquard S."/>
        </authorList>
    </citation>
    <scope>NUCLEOTIDE SEQUENCE</scope>
    <source>
        <strain evidence="4">MPI-CAGE-AT-0147</strain>
    </source>
</reference>
<dbReference type="InterPro" id="IPR050281">
    <property type="entry name" value="Flavin_monoamine_oxidase"/>
</dbReference>
<dbReference type="Gene3D" id="3.50.50.60">
    <property type="entry name" value="FAD/NAD(P)-binding domain"/>
    <property type="match status" value="1"/>
</dbReference>
<evidence type="ECO:0000259" key="3">
    <source>
        <dbReference type="Pfam" id="PF01593"/>
    </source>
</evidence>
<dbReference type="SUPFAM" id="SSF54373">
    <property type="entry name" value="FAD-linked reductases, C-terminal domain"/>
    <property type="match status" value="1"/>
</dbReference>
<proteinExistence type="inferred from homology"/>
<evidence type="ECO:0000256" key="2">
    <source>
        <dbReference type="ARBA" id="ARBA00023002"/>
    </source>
</evidence>
<name>A0A9P9JJR2_9HYPO</name>
<accession>A0A9P9JJR2</accession>
<comment type="similarity">
    <text evidence="1">Belongs to the flavin monoamine oxidase family.</text>
</comment>
<dbReference type="Gene3D" id="3.90.660.10">
    <property type="match status" value="1"/>
</dbReference>
<dbReference type="OrthoDB" id="7777654at2759"/>
<dbReference type="GO" id="GO:0006338">
    <property type="term" value="P:chromatin remodeling"/>
    <property type="evidence" value="ECO:0007669"/>
    <property type="project" value="TreeGrafter"/>
</dbReference>
<dbReference type="GO" id="GO:0050660">
    <property type="term" value="F:flavin adenine dinucleotide binding"/>
    <property type="evidence" value="ECO:0007669"/>
    <property type="project" value="TreeGrafter"/>
</dbReference>
<dbReference type="Pfam" id="PF01593">
    <property type="entry name" value="Amino_oxidase"/>
    <property type="match status" value="1"/>
</dbReference>
<organism evidence="4 5">
    <name type="scientific">Dactylonectria macrodidyma</name>
    <dbReference type="NCBI Taxonomy" id="307937"/>
    <lineage>
        <taxon>Eukaryota</taxon>
        <taxon>Fungi</taxon>
        <taxon>Dikarya</taxon>
        <taxon>Ascomycota</taxon>
        <taxon>Pezizomycotina</taxon>
        <taxon>Sordariomycetes</taxon>
        <taxon>Hypocreomycetidae</taxon>
        <taxon>Hypocreales</taxon>
        <taxon>Nectriaceae</taxon>
        <taxon>Dactylonectria</taxon>
    </lineage>
</organism>
<evidence type="ECO:0000313" key="4">
    <source>
        <dbReference type="EMBL" id="KAH7165459.1"/>
    </source>
</evidence>
<dbReference type="PANTHER" id="PTHR10742:SF386">
    <property type="entry name" value="LYSINE-SPECIFIC HISTONE DEMETHYLASE 1A"/>
    <property type="match status" value="1"/>
</dbReference>
<dbReference type="GO" id="GO:0003682">
    <property type="term" value="F:chromatin binding"/>
    <property type="evidence" value="ECO:0007669"/>
    <property type="project" value="TreeGrafter"/>
</dbReference>
<gene>
    <name evidence="4" type="ORF">EDB81DRAFT_942499</name>
</gene>
<sequence length="604" mass="67860">MDQQPIPILPDTPDYAEYSLRAAYAKAVLNESLRSELNEGKRTGYDVLPHKSIDDLKPAEGDQQKYSAKKDRVCIVGAGAAGLYIAMILKYLNIEDVDILEASDRVGGRCYTYEFPKDDGYPCPHNYYDIGAMRIPDIPTMSSTMQLINILNLQKNKVTYTYSFPDGGPVPPHMYWYSQEQPKGDKFDGAIKSVIASLKKDFHYKDLMALGVDNFSTRSWLMTQKGLTYEETMGGETSDTSTGLFDQAMIETICDYSDFQAAKNAEWYRLDGGMEVVTKAMEERLSSTEWPKAEYPSVKVTRKTPVVAMALSGDKNSITVTSTDSNTGKKVAQDYDMVFNTTAMAPLQRMDLEGLDLPHQVLTGIRALSYDRATKVAIKFKTRWWRGFYQDPSQSGGVSSSDLPISNVVYPSWNDDEYDEDGNLVKEVPAVLMVSYSWAQDATRMGALVPDYNDVRPTKEDDIVKLCIQNLVKLWSSEKNPPTVEMLNEQYISHHAWAWSHDPYTGGAFALFGPGQFSHLYPPFMKLLCGRKLSICGEALSAHHAWISGALDSAYLSVWQWLFARGDWLALYRLYKSEFGQGPKLHVAELDETAAIWAVKLSEE</sequence>
<evidence type="ECO:0000256" key="1">
    <source>
        <dbReference type="ARBA" id="ARBA00005995"/>
    </source>
</evidence>
<dbReference type="EMBL" id="JAGMUV010000003">
    <property type="protein sequence ID" value="KAH7165459.1"/>
    <property type="molecule type" value="Genomic_DNA"/>
</dbReference>
<comment type="caution">
    <text evidence="4">The sequence shown here is derived from an EMBL/GenBank/DDBJ whole genome shotgun (WGS) entry which is preliminary data.</text>
</comment>
<dbReference type="SUPFAM" id="SSF51905">
    <property type="entry name" value="FAD/NAD(P)-binding domain"/>
    <property type="match status" value="1"/>
</dbReference>
<feature type="domain" description="Amine oxidase" evidence="3">
    <location>
        <begin position="81"/>
        <end position="556"/>
    </location>
</feature>
<evidence type="ECO:0000313" key="5">
    <source>
        <dbReference type="Proteomes" id="UP000738349"/>
    </source>
</evidence>
<dbReference type="InterPro" id="IPR036188">
    <property type="entry name" value="FAD/NAD-bd_sf"/>
</dbReference>
<protein>
    <submittedName>
        <fullName evidence="4">L-amino acid oxidase</fullName>
    </submittedName>
</protein>
<dbReference type="PANTHER" id="PTHR10742">
    <property type="entry name" value="FLAVIN MONOAMINE OXIDASE"/>
    <property type="match status" value="1"/>
</dbReference>
<dbReference type="Proteomes" id="UP000738349">
    <property type="component" value="Unassembled WGS sequence"/>
</dbReference>
<dbReference type="InterPro" id="IPR002937">
    <property type="entry name" value="Amino_oxidase"/>
</dbReference>